<keyword evidence="2" id="KW-0812">Transmembrane</keyword>
<evidence type="ECO:0000259" key="3">
    <source>
        <dbReference type="Pfam" id="PF07885"/>
    </source>
</evidence>
<dbReference type="SUPFAM" id="SSF81324">
    <property type="entry name" value="Voltage-gated potassium channels"/>
    <property type="match status" value="1"/>
</dbReference>
<organism evidence="4 5">
    <name type="scientific">Actinospica durhamensis</name>
    <dbReference type="NCBI Taxonomy" id="1508375"/>
    <lineage>
        <taxon>Bacteria</taxon>
        <taxon>Bacillati</taxon>
        <taxon>Actinomycetota</taxon>
        <taxon>Actinomycetes</taxon>
        <taxon>Catenulisporales</taxon>
        <taxon>Actinospicaceae</taxon>
        <taxon>Actinospica</taxon>
    </lineage>
</organism>
<reference evidence="4" key="1">
    <citation type="submission" date="2021-04" db="EMBL/GenBank/DDBJ databases">
        <title>Genome based classification of Actinospica acidithermotolerans sp. nov., an actinobacterium isolated from an Indonesian hot spring.</title>
        <authorList>
            <person name="Kusuma A.B."/>
            <person name="Putra K.E."/>
            <person name="Nafisah S."/>
            <person name="Loh J."/>
            <person name="Nouioui I."/>
            <person name="Goodfellow M."/>
        </authorList>
    </citation>
    <scope>NUCLEOTIDE SEQUENCE</scope>
    <source>
        <strain evidence="4">CSCA 57</strain>
    </source>
</reference>
<keyword evidence="2" id="KW-1133">Transmembrane helix</keyword>
<protein>
    <recommendedName>
        <fullName evidence="3">Potassium channel domain-containing protein</fullName>
    </recommendedName>
</protein>
<keyword evidence="5" id="KW-1185">Reference proteome</keyword>
<accession>A0A941EXL6</accession>
<proteinExistence type="predicted"/>
<gene>
    <name evidence="4" type="ORF">KDL01_33635</name>
</gene>
<sequence>MTESGGGGGGDHDGHDEREHHDEGGRPDEGGRHDEHGARWLAGLDPHGAHPEHRRRMRKAAVLAVLRSVLTVLVLGVAYFVMPLEGFKADDDIPILVVSLIAIVLLVLFQVGRIVRADYPGLRAIEALAFTASLLLFVFAVTYDVMDAETSGAFNVALTRLDSLYFTVTVFGTVGFGDITAHSPAARSVVTVQILFDFVFLGVAVRVIASAVQIGRQRVSRR</sequence>
<feature type="region of interest" description="Disordered" evidence="1">
    <location>
        <begin position="1"/>
        <end position="51"/>
    </location>
</feature>
<name>A0A941EXL6_9ACTN</name>
<dbReference type="Pfam" id="PF07885">
    <property type="entry name" value="Ion_trans_2"/>
    <property type="match status" value="1"/>
</dbReference>
<dbReference type="InterPro" id="IPR013099">
    <property type="entry name" value="K_chnl_dom"/>
</dbReference>
<dbReference type="EMBL" id="JAGSOG010000272">
    <property type="protein sequence ID" value="MBR7838263.1"/>
    <property type="molecule type" value="Genomic_DNA"/>
</dbReference>
<evidence type="ECO:0000256" key="1">
    <source>
        <dbReference type="SAM" id="MobiDB-lite"/>
    </source>
</evidence>
<dbReference type="Gene3D" id="1.10.287.70">
    <property type="match status" value="1"/>
</dbReference>
<feature type="transmembrane region" description="Helical" evidence="2">
    <location>
        <begin position="194"/>
        <end position="214"/>
    </location>
</feature>
<evidence type="ECO:0000256" key="2">
    <source>
        <dbReference type="SAM" id="Phobius"/>
    </source>
</evidence>
<dbReference type="RefSeq" id="WP_212532723.1">
    <property type="nucleotide sequence ID" value="NZ_JAGSOG010000272.1"/>
</dbReference>
<feature type="transmembrane region" description="Helical" evidence="2">
    <location>
        <begin position="60"/>
        <end position="81"/>
    </location>
</feature>
<evidence type="ECO:0000313" key="4">
    <source>
        <dbReference type="EMBL" id="MBR7838263.1"/>
    </source>
</evidence>
<evidence type="ECO:0000313" key="5">
    <source>
        <dbReference type="Proteomes" id="UP000675781"/>
    </source>
</evidence>
<dbReference type="Proteomes" id="UP000675781">
    <property type="component" value="Unassembled WGS sequence"/>
</dbReference>
<comment type="caution">
    <text evidence="4">The sequence shown here is derived from an EMBL/GenBank/DDBJ whole genome shotgun (WGS) entry which is preliminary data.</text>
</comment>
<keyword evidence="2" id="KW-0472">Membrane</keyword>
<feature type="transmembrane region" description="Helical" evidence="2">
    <location>
        <begin position="124"/>
        <end position="143"/>
    </location>
</feature>
<feature type="domain" description="Potassium channel" evidence="3">
    <location>
        <begin position="134"/>
        <end position="212"/>
    </location>
</feature>
<dbReference type="AlphaFoldDB" id="A0A941EXL6"/>
<feature type="compositionally biased region" description="Basic and acidic residues" evidence="1">
    <location>
        <begin position="10"/>
        <end position="38"/>
    </location>
</feature>
<feature type="transmembrane region" description="Helical" evidence="2">
    <location>
        <begin position="93"/>
        <end position="112"/>
    </location>
</feature>